<evidence type="ECO:0000256" key="3">
    <source>
        <dbReference type="ARBA" id="ARBA00008300"/>
    </source>
</evidence>
<evidence type="ECO:0000313" key="13">
    <source>
        <dbReference type="Proteomes" id="UP000261620"/>
    </source>
</evidence>
<dbReference type="SUPFAM" id="SSF53474">
    <property type="entry name" value="alpha/beta-Hydrolases"/>
    <property type="match status" value="1"/>
</dbReference>
<keyword evidence="5" id="KW-0551">Lipid droplet</keyword>
<comment type="catalytic activity">
    <reaction evidence="10">
        <text>a cholesterol ester + H2O = cholesterol + a fatty acid + H(+)</text>
        <dbReference type="Rhea" id="RHEA:36403"/>
        <dbReference type="ChEBI" id="CHEBI:15377"/>
        <dbReference type="ChEBI" id="CHEBI:15378"/>
        <dbReference type="ChEBI" id="CHEBI:16113"/>
        <dbReference type="ChEBI" id="CHEBI:17002"/>
        <dbReference type="ChEBI" id="CHEBI:28868"/>
        <dbReference type="EC" id="3.1.1.13"/>
    </reaction>
    <physiologicalReaction direction="left-to-right" evidence="10">
        <dbReference type="Rhea" id="RHEA:36404"/>
    </physiologicalReaction>
</comment>
<organism evidence="12 13">
    <name type="scientific">Mola mola</name>
    <name type="common">Ocean sunfish</name>
    <name type="synonym">Tetraodon mola</name>
    <dbReference type="NCBI Taxonomy" id="94237"/>
    <lineage>
        <taxon>Eukaryota</taxon>
        <taxon>Metazoa</taxon>
        <taxon>Chordata</taxon>
        <taxon>Craniata</taxon>
        <taxon>Vertebrata</taxon>
        <taxon>Euteleostomi</taxon>
        <taxon>Actinopterygii</taxon>
        <taxon>Neopterygii</taxon>
        <taxon>Teleostei</taxon>
        <taxon>Neoteleostei</taxon>
        <taxon>Acanthomorphata</taxon>
        <taxon>Eupercaria</taxon>
        <taxon>Tetraodontiformes</taxon>
        <taxon>Molidae</taxon>
        <taxon>Mola</taxon>
    </lineage>
</organism>
<dbReference type="EC" id="3.1.1.13" evidence="9"/>
<accession>A0A3Q4BRX1</accession>
<dbReference type="STRING" id="94237.ENSMMOP00000023992"/>
<evidence type="ECO:0000256" key="1">
    <source>
        <dbReference type="ARBA" id="ARBA00004240"/>
    </source>
</evidence>
<dbReference type="GO" id="GO:0005811">
    <property type="term" value="C:lipid droplet"/>
    <property type="evidence" value="ECO:0007669"/>
    <property type="project" value="UniProtKB-SubCell"/>
</dbReference>
<feature type="transmembrane region" description="Helical" evidence="11">
    <location>
        <begin position="178"/>
        <end position="194"/>
    </location>
</feature>
<dbReference type="Ensembl" id="ENSMMOT00000024391.1">
    <property type="protein sequence ID" value="ENSMMOP00000023992.1"/>
    <property type="gene ID" value="ENSMMOG00000018257.1"/>
</dbReference>
<dbReference type="GO" id="GO:0042632">
    <property type="term" value="P:cholesterol homeostasis"/>
    <property type="evidence" value="ECO:0007669"/>
    <property type="project" value="UniProtKB-ARBA"/>
</dbReference>
<dbReference type="InterPro" id="IPR029058">
    <property type="entry name" value="AB_hydrolase_fold"/>
</dbReference>
<dbReference type="GO" id="GO:0019915">
    <property type="term" value="P:lipid storage"/>
    <property type="evidence" value="ECO:0007669"/>
    <property type="project" value="InterPro"/>
</dbReference>
<keyword evidence="6" id="KW-0378">Hydrolase</keyword>
<evidence type="ECO:0000256" key="11">
    <source>
        <dbReference type="SAM" id="Phobius"/>
    </source>
</evidence>
<dbReference type="Gene3D" id="3.40.50.1820">
    <property type="entry name" value="alpha/beta hydrolase"/>
    <property type="match status" value="1"/>
</dbReference>
<sequence length="397" mass="44974">MDDIVTHNRDEPQTDFIYCCGALTEVLKFGSCQSLQKVLFLIIPGNPGVVGFYRTFMQTIYSMCGYRHPVWAVSHAGHCEPPDTMDMIEDASAAALSDVFGLNGQIEHKLAFVRKHAPRETSLVLVGHSIGCYIILEMMRRNPELKIIKAIMLFPTIERMAQTPQGKIMTPVLCEMRYLAYLSVFLLSLLPAVLKASLIKLLLGGICSLDQTVVQPTTDVVLFPCVANAMYLGGQEMRKVLERDNITIRKNLKKLIFYYGGTDNWCPVQYYHDIKQDFPHGDVRLCKKGFRHAFVLDAGSEVAKMALRHLCGDQLPNWPHYFPPSLPPPNLQKARPIWSRGHVGLPGEDNWRREWRTTQLSKHNRSMLQIPECGFCTQQLGLTVKVHQQFTSASRLL</sequence>
<dbReference type="AlphaFoldDB" id="A0A3Q4BRX1"/>
<dbReference type="PANTHER" id="PTHR13390">
    <property type="entry name" value="LIPASE"/>
    <property type="match status" value="1"/>
</dbReference>
<keyword evidence="11" id="KW-0812">Transmembrane</keyword>
<dbReference type="Pfam" id="PF10230">
    <property type="entry name" value="LIDHydrolase"/>
    <property type="match status" value="1"/>
</dbReference>
<evidence type="ECO:0000256" key="6">
    <source>
        <dbReference type="ARBA" id="ARBA00022801"/>
    </source>
</evidence>
<evidence type="ECO:0000256" key="9">
    <source>
        <dbReference type="ARBA" id="ARBA00039150"/>
    </source>
</evidence>
<keyword evidence="13" id="KW-1185">Reference proteome</keyword>
<proteinExistence type="inferred from homology"/>
<dbReference type="GO" id="GO:0005783">
    <property type="term" value="C:endoplasmic reticulum"/>
    <property type="evidence" value="ECO:0007669"/>
    <property type="project" value="UniProtKB-SubCell"/>
</dbReference>
<dbReference type="PANTHER" id="PTHR13390:SF0">
    <property type="entry name" value="LIPID DROPLET-ASSOCIATED HYDROLASE"/>
    <property type="match status" value="1"/>
</dbReference>
<dbReference type="OMA" id="WVPVSYY"/>
<evidence type="ECO:0000256" key="5">
    <source>
        <dbReference type="ARBA" id="ARBA00022677"/>
    </source>
</evidence>
<reference evidence="12" key="2">
    <citation type="submission" date="2025-09" db="UniProtKB">
        <authorList>
            <consortium name="Ensembl"/>
        </authorList>
    </citation>
    <scope>IDENTIFICATION</scope>
</reference>
<evidence type="ECO:0000256" key="2">
    <source>
        <dbReference type="ARBA" id="ARBA00004502"/>
    </source>
</evidence>
<evidence type="ECO:0000256" key="7">
    <source>
        <dbReference type="ARBA" id="ARBA00022824"/>
    </source>
</evidence>
<dbReference type="FunFam" id="3.40.50.1820:FF:000068">
    <property type="entry name" value="Lipid droplet associated hydrolase"/>
    <property type="match status" value="1"/>
</dbReference>
<keyword evidence="7" id="KW-0256">Endoplasmic reticulum</keyword>
<dbReference type="GO" id="GO:0035356">
    <property type="term" value="P:intracellular triglyceride homeostasis"/>
    <property type="evidence" value="ECO:0007669"/>
    <property type="project" value="UniProtKB-ARBA"/>
</dbReference>
<reference evidence="12" key="1">
    <citation type="submission" date="2025-08" db="UniProtKB">
        <authorList>
            <consortium name="Ensembl"/>
        </authorList>
    </citation>
    <scope>IDENTIFICATION</scope>
</reference>
<keyword evidence="11" id="KW-1133">Transmembrane helix</keyword>
<dbReference type="GO" id="GO:0004771">
    <property type="term" value="F:sterol ester esterase activity"/>
    <property type="evidence" value="ECO:0007669"/>
    <property type="project" value="UniProtKB-EC"/>
</dbReference>
<comment type="similarity">
    <text evidence="3">Belongs to the AB hydrolase superfamily. LDAH family.</text>
</comment>
<evidence type="ECO:0000256" key="4">
    <source>
        <dbReference type="ARBA" id="ARBA00019242"/>
    </source>
</evidence>
<dbReference type="GO" id="GO:0160077">
    <property type="term" value="P:lipid droplet fusion"/>
    <property type="evidence" value="ECO:0007669"/>
    <property type="project" value="UniProtKB-ARBA"/>
</dbReference>
<evidence type="ECO:0000256" key="10">
    <source>
        <dbReference type="ARBA" id="ARBA00049527"/>
    </source>
</evidence>
<evidence type="ECO:0000256" key="8">
    <source>
        <dbReference type="ARBA" id="ARBA00031924"/>
    </source>
</evidence>
<protein>
    <recommendedName>
        <fullName evidence="4">Lipid droplet-associated hydrolase</fullName>
        <ecNumber evidence="9">3.1.1.13</ecNumber>
    </recommendedName>
    <alternativeName>
        <fullName evidence="8">Lipid droplet-associated serine hydrolase</fullName>
    </alternativeName>
</protein>
<dbReference type="Proteomes" id="UP000261620">
    <property type="component" value="Unplaced"/>
</dbReference>
<dbReference type="InterPro" id="IPR019363">
    <property type="entry name" value="LDAH"/>
</dbReference>
<evidence type="ECO:0000313" key="12">
    <source>
        <dbReference type="Ensembl" id="ENSMMOP00000023992.1"/>
    </source>
</evidence>
<keyword evidence="11" id="KW-0472">Membrane</keyword>
<name>A0A3Q4BRX1_MOLML</name>
<comment type="subcellular location">
    <subcellularLocation>
        <location evidence="1">Endoplasmic reticulum</location>
    </subcellularLocation>
    <subcellularLocation>
        <location evidence="2">Lipid droplet</location>
    </subcellularLocation>
</comment>